<accession>A0A8S1INW0</accession>
<name>A0A8S1INW0_9CHLO</name>
<gene>
    <name evidence="1" type="ORF">OSTQU699_LOCUS424</name>
</gene>
<reference evidence="1" key="1">
    <citation type="submission" date="2020-12" db="EMBL/GenBank/DDBJ databases">
        <authorList>
            <person name="Iha C."/>
        </authorList>
    </citation>
    <scope>NUCLEOTIDE SEQUENCE</scope>
</reference>
<organism evidence="1 2">
    <name type="scientific">Ostreobium quekettii</name>
    <dbReference type="NCBI Taxonomy" id="121088"/>
    <lineage>
        <taxon>Eukaryota</taxon>
        <taxon>Viridiplantae</taxon>
        <taxon>Chlorophyta</taxon>
        <taxon>core chlorophytes</taxon>
        <taxon>Ulvophyceae</taxon>
        <taxon>TCBD clade</taxon>
        <taxon>Bryopsidales</taxon>
        <taxon>Ostreobineae</taxon>
        <taxon>Ostreobiaceae</taxon>
        <taxon>Ostreobium</taxon>
    </lineage>
</organism>
<sequence length="101" mass="11460">MRLRGGNRRRRNEIMARAVPVGDSIAFSWNIGCAERIARSLGIFSSIEVDILHWRLVMFPTGQPCGFCLARLDSSRKAGGFLVFLTFDDFGLCSWHHGRKF</sequence>
<comment type="caution">
    <text evidence="1">The sequence shown here is derived from an EMBL/GenBank/DDBJ whole genome shotgun (WGS) entry which is preliminary data.</text>
</comment>
<keyword evidence="2" id="KW-1185">Reference proteome</keyword>
<dbReference type="Proteomes" id="UP000708148">
    <property type="component" value="Unassembled WGS sequence"/>
</dbReference>
<dbReference type="AlphaFoldDB" id="A0A8S1INW0"/>
<proteinExistence type="predicted"/>
<evidence type="ECO:0000313" key="1">
    <source>
        <dbReference type="EMBL" id="CAD7695063.1"/>
    </source>
</evidence>
<protein>
    <submittedName>
        <fullName evidence="1">Uncharacterized protein</fullName>
    </submittedName>
</protein>
<dbReference type="EMBL" id="CAJHUC010000301">
    <property type="protein sequence ID" value="CAD7695063.1"/>
    <property type="molecule type" value="Genomic_DNA"/>
</dbReference>
<evidence type="ECO:0000313" key="2">
    <source>
        <dbReference type="Proteomes" id="UP000708148"/>
    </source>
</evidence>